<dbReference type="InterPro" id="IPR012337">
    <property type="entry name" value="RNaseH-like_sf"/>
</dbReference>
<dbReference type="InterPro" id="IPR004868">
    <property type="entry name" value="DNA-dir_DNA_pol_B_mt/vir"/>
</dbReference>
<dbReference type="Gene3D" id="4.10.80.20">
    <property type="entry name" value="DNA polymerase, domain 5"/>
    <property type="match status" value="1"/>
</dbReference>
<dbReference type="Pfam" id="PF03175">
    <property type="entry name" value="DNA_pol_B_2"/>
    <property type="match status" value="1"/>
</dbReference>
<evidence type="ECO:0000256" key="6">
    <source>
        <dbReference type="ARBA" id="ARBA00022801"/>
    </source>
</evidence>
<evidence type="ECO:0000256" key="2">
    <source>
        <dbReference type="ARBA" id="ARBA00022679"/>
    </source>
</evidence>
<dbReference type="EMBL" id="BK015897">
    <property type="protein sequence ID" value="DAD72328.1"/>
    <property type="molecule type" value="Genomic_DNA"/>
</dbReference>
<keyword evidence="10 12" id="KW-0238">DNA-binding</keyword>
<dbReference type="Gene3D" id="3.30.1770.10">
    <property type="entry name" value="TPR 1 domain of DNA polymerase"/>
    <property type="match status" value="1"/>
</dbReference>
<dbReference type="InterPro" id="IPR036397">
    <property type="entry name" value="RNaseH_sf"/>
</dbReference>
<dbReference type="SUPFAM" id="SSF53098">
    <property type="entry name" value="Ribonuclease H-like"/>
    <property type="match status" value="1"/>
</dbReference>
<evidence type="ECO:0000256" key="12">
    <source>
        <dbReference type="RuleBase" id="RU000442"/>
    </source>
</evidence>
<dbReference type="Gene3D" id="3.30.420.10">
    <property type="entry name" value="Ribonuclease H-like superfamily/Ribonuclease H"/>
    <property type="match status" value="1"/>
</dbReference>
<evidence type="ECO:0000313" key="14">
    <source>
        <dbReference type="EMBL" id="DAD72328.1"/>
    </source>
</evidence>
<comment type="similarity">
    <text evidence="1 12">Belongs to the DNA polymerase type-B family.</text>
</comment>
<dbReference type="GO" id="GO:0039693">
    <property type="term" value="P:viral DNA genome replication"/>
    <property type="evidence" value="ECO:0007669"/>
    <property type="project" value="UniProtKB-KW"/>
</dbReference>
<reference evidence="14" key="1">
    <citation type="journal article" date="2021" name="Proc. Natl. Acad. Sci. U.S.A.">
        <title>A Catalog of Tens of Thousands of Viruses from Human Metagenomes Reveals Hidden Associations with Chronic Diseases.</title>
        <authorList>
            <person name="Tisza M.J."/>
            <person name="Buck C.B."/>
        </authorList>
    </citation>
    <scope>NUCLEOTIDE SEQUENCE</scope>
    <source>
        <strain evidence="14">CtC8s18</strain>
    </source>
</reference>
<protein>
    <recommendedName>
        <fullName evidence="12">DNA polymerase</fullName>
        <ecNumber evidence="12">2.7.7.7</ecNumber>
    </recommendedName>
</protein>
<dbReference type="PANTHER" id="PTHR33568">
    <property type="entry name" value="DNA POLYMERASE"/>
    <property type="match status" value="1"/>
</dbReference>
<dbReference type="InterPro" id="IPR043502">
    <property type="entry name" value="DNA/RNA_pol_sf"/>
</dbReference>
<accession>A0A8S5LR31</accession>
<keyword evidence="3 12" id="KW-0548">Nucleotidyltransferase</keyword>
<dbReference type="GO" id="GO:0006260">
    <property type="term" value="P:DNA replication"/>
    <property type="evidence" value="ECO:0007669"/>
    <property type="project" value="UniProtKB-KW"/>
</dbReference>
<sequence>MASKQKLCADFETTTDKEDCRVWAAGLINIYTQKFTYTNNLNDFMAKILNIDEAIIYFHNLKFDGEFILYWLFENGFTHSRARHPNEKEFTTLISDKGAFYSMEICLNDNIIKIIDSLKILPFKVEALPKMFGIEDKKLSINYTEKREIGHILTDDEVDYLKNDVTIVAKALKILFDEGHTKMTQGSNALADYKKTIGTKNFKKCYPPPNYDHDIRQSYRGGFTYVNPKFAGKIISEGLVFDVNSLYPSVMKNDMLPIGEGIFFNGKYEKDEVYNLYIQMFRCQFELKPGHIPTIQLKNLSIFKVNEYVESSKDEIITLCLTSVDLELFFKHYNIYNLEYISGWKFRGVHGMFDDYINKWYKVKEQATIDKNLGMRTLAKLMLNALYGKFGLNPKVKSKIPYLLDGNVKYEISQPETREPIYIPMATFITAYARKKTIESAQKLYDRFIYADTDSLHLLGKEIPKEIEISNTKLGAWKLEGEFQKAKFLRQKCYVEEINNKLNVTCAGMPEACHKYVTFDNFEFGNKFAGKLQQKRVKGGIVLLDIDFTLKP</sequence>
<dbReference type="PRINTS" id="PR00106">
    <property type="entry name" value="DNAPOLB"/>
</dbReference>
<evidence type="ECO:0000256" key="11">
    <source>
        <dbReference type="ARBA" id="ARBA00049244"/>
    </source>
</evidence>
<keyword evidence="4 12" id="KW-0235">DNA replication</keyword>
<dbReference type="PANTHER" id="PTHR33568:SF3">
    <property type="entry name" value="DNA-DIRECTED DNA POLYMERASE"/>
    <property type="match status" value="1"/>
</dbReference>
<evidence type="ECO:0000259" key="13">
    <source>
        <dbReference type="Pfam" id="PF03175"/>
    </source>
</evidence>
<dbReference type="InterPro" id="IPR017964">
    <property type="entry name" value="DNA-dir_DNA_pol_B_CS"/>
</dbReference>
<feature type="domain" description="DNA-directed DNA polymerase family B mitochondria/virus" evidence="13">
    <location>
        <begin position="143"/>
        <end position="467"/>
    </location>
</feature>
<dbReference type="GO" id="GO:0003677">
    <property type="term" value="F:DNA binding"/>
    <property type="evidence" value="ECO:0007669"/>
    <property type="project" value="UniProtKB-KW"/>
</dbReference>
<comment type="catalytic activity">
    <reaction evidence="11 12">
        <text>DNA(n) + a 2'-deoxyribonucleoside 5'-triphosphate = DNA(n+1) + diphosphate</text>
        <dbReference type="Rhea" id="RHEA:22508"/>
        <dbReference type="Rhea" id="RHEA-COMP:17339"/>
        <dbReference type="Rhea" id="RHEA-COMP:17340"/>
        <dbReference type="ChEBI" id="CHEBI:33019"/>
        <dbReference type="ChEBI" id="CHEBI:61560"/>
        <dbReference type="ChEBI" id="CHEBI:173112"/>
        <dbReference type="EC" id="2.7.7.7"/>
    </reaction>
</comment>
<dbReference type="InterPro" id="IPR006172">
    <property type="entry name" value="DNA-dir_DNA_pol_B"/>
</dbReference>
<evidence type="ECO:0000256" key="5">
    <source>
        <dbReference type="ARBA" id="ARBA00022722"/>
    </source>
</evidence>
<evidence type="ECO:0000256" key="4">
    <source>
        <dbReference type="ARBA" id="ARBA00022705"/>
    </source>
</evidence>
<dbReference type="GO" id="GO:0000166">
    <property type="term" value="F:nucleotide binding"/>
    <property type="evidence" value="ECO:0007669"/>
    <property type="project" value="InterPro"/>
</dbReference>
<dbReference type="GO" id="GO:0003887">
    <property type="term" value="F:DNA-directed DNA polymerase activity"/>
    <property type="evidence" value="ECO:0007669"/>
    <property type="project" value="UniProtKB-KW"/>
</dbReference>
<dbReference type="Gene3D" id="3.90.1600.10">
    <property type="entry name" value="Palm domain of DNA polymerase"/>
    <property type="match status" value="1"/>
</dbReference>
<keyword evidence="9" id="KW-1194">Viral DNA replication</keyword>
<dbReference type="SMART" id="SM00486">
    <property type="entry name" value="POLBc"/>
    <property type="match status" value="1"/>
</dbReference>
<dbReference type="Gene3D" id="4.10.80.30">
    <property type="entry name" value="DNA polymerase, domain 6"/>
    <property type="match status" value="1"/>
</dbReference>
<name>A0A8S5LR31_9CAUD</name>
<keyword evidence="8 12" id="KW-0239">DNA-directed DNA polymerase</keyword>
<dbReference type="Gene3D" id="1.10.287.690">
    <property type="entry name" value="Helix hairpin bin"/>
    <property type="match status" value="1"/>
</dbReference>
<evidence type="ECO:0000256" key="1">
    <source>
        <dbReference type="ARBA" id="ARBA00005755"/>
    </source>
</evidence>
<organism evidence="14">
    <name type="scientific">Podoviridae sp. ctC8s18</name>
    <dbReference type="NCBI Taxonomy" id="2827617"/>
    <lineage>
        <taxon>Viruses</taxon>
        <taxon>Duplodnaviria</taxon>
        <taxon>Heunggongvirae</taxon>
        <taxon>Uroviricota</taxon>
        <taxon>Caudoviricetes</taxon>
    </lineage>
</organism>
<evidence type="ECO:0000256" key="10">
    <source>
        <dbReference type="ARBA" id="ARBA00023125"/>
    </source>
</evidence>
<evidence type="ECO:0000256" key="8">
    <source>
        <dbReference type="ARBA" id="ARBA00022932"/>
    </source>
</evidence>
<dbReference type="EC" id="2.7.7.7" evidence="12"/>
<dbReference type="PROSITE" id="PS00116">
    <property type="entry name" value="DNA_POLYMERASE_B"/>
    <property type="match status" value="1"/>
</dbReference>
<dbReference type="SUPFAM" id="SSF56672">
    <property type="entry name" value="DNA/RNA polymerases"/>
    <property type="match status" value="1"/>
</dbReference>
<keyword evidence="6" id="KW-0378">Hydrolase</keyword>
<keyword evidence="7" id="KW-0269">Exonuclease</keyword>
<dbReference type="GO" id="GO:0004527">
    <property type="term" value="F:exonuclease activity"/>
    <property type="evidence" value="ECO:0007669"/>
    <property type="project" value="UniProtKB-KW"/>
</dbReference>
<evidence type="ECO:0000256" key="7">
    <source>
        <dbReference type="ARBA" id="ARBA00022839"/>
    </source>
</evidence>
<keyword evidence="5" id="KW-0540">Nuclease</keyword>
<keyword evidence="2 12" id="KW-0808">Transferase</keyword>
<proteinExistence type="inferred from homology"/>
<evidence type="ECO:0000256" key="9">
    <source>
        <dbReference type="ARBA" id="ARBA00023109"/>
    </source>
</evidence>
<evidence type="ECO:0000256" key="3">
    <source>
        <dbReference type="ARBA" id="ARBA00022695"/>
    </source>
</evidence>
<dbReference type="InterPro" id="IPR023211">
    <property type="entry name" value="DNA_pol_palm_dom_sf"/>
</dbReference>